<dbReference type="EMBL" id="JABSTV010001255">
    <property type="protein sequence ID" value="KAH7935747.1"/>
    <property type="molecule type" value="Genomic_DNA"/>
</dbReference>
<dbReference type="SUPFAM" id="SSF52540">
    <property type="entry name" value="P-loop containing nucleoside triphosphate hydrolases"/>
    <property type="match status" value="1"/>
</dbReference>
<evidence type="ECO:0000259" key="8">
    <source>
        <dbReference type="PROSITE" id="PS51194"/>
    </source>
</evidence>
<dbReference type="PANTHER" id="PTHR47958">
    <property type="entry name" value="ATP-DEPENDENT RNA HELICASE DBP3"/>
    <property type="match status" value="1"/>
</dbReference>
<dbReference type="CDD" id="cd18787">
    <property type="entry name" value="SF2_C_DEAD"/>
    <property type="match status" value="1"/>
</dbReference>
<evidence type="ECO:0000313" key="10">
    <source>
        <dbReference type="Proteomes" id="UP000821837"/>
    </source>
</evidence>
<dbReference type="Pfam" id="PF00270">
    <property type="entry name" value="DEAD"/>
    <property type="match status" value="1"/>
</dbReference>
<dbReference type="InterPro" id="IPR027417">
    <property type="entry name" value="P-loop_NTPase"/>
</dbReference>
<organism evidence="9 10">
    <name type="scientific">Rhipicephalus sanguineus</name>
    <name type="common">Brown dog tick</name>
    <name type="synonym">Ixodes sanguineus</name>
    <dbReference type="NCBI Taxonomy" id="34632"/>
    <lineage>
        <taxon>Eukaryota</taxon>
        <taxon>Metazoa</taxon>
        <taxon>Ecdysozoa</taxon>
        <taxon>Arthropoda</taxon>
        <taxon>Chelicerata</taxon>
        <taxon>Arachnida</taxon>
        <taxon>Acari</taxon>
        <taxon>Parasitiformes</taxon>
        <taxon>Ixodida</taxon>
        <taxon>Ixodoidea</taxon>
        <taxon>Ixodidae</taxon>
        <taxon>Rhipicephalinae</taxon>
        <taxon>Rhipicephalus</taxon>
        <taxon>Rhipicephalus</taxon>
    </lineage>
</organism>
<dbReference type="InterPro" id="IPR000629">
    <property type="entry name" value="RNA-helicase_DEAD-box_CS"/>
</dbReference>
<dbReference type="Pfam" id="PF00271">
    <property type="entry name" value="Helicase_C"/>
    <property type="match status" value="1"/>
</dbReference>
<evidence type="ECO:0000256" key="1">
    <source>
        <dbReference type="ARBA" id="ARBA00012552"/>
    </source>
</evidence>
<dbReference type="InterPro" id="IPR011545">
    <property type="entry name" value="DEAD/DEAH_box_helicase_dom"/>
</dbReference>
<dbReference type="PROSITE" id="PS51192">
    <property type="entry name" value="HELICASE_ATP_BIND_1"/>
    <property type="match status" value="1"/>
</dbReference>
<dbReference type="OMA" id="IDEANFP"/>
<evidence type="ECO:0000256" key="5">
    <source>
        <dbReference type="ARBA" id="ARBA00022840"/>
    </source>
</evidence>
<dbReference type="InterPro" id="IPR014001">
    <property type="entry name" value="Helicase_ATP-bd"/>
</dbReference>
<evidence type="ECO:0000256" key="4">
    <source>
        <dbReference type="ARBA" id="ARBA00022806"/>
    </source>
</evidence>
<dbReference type="Gene3D" id="3.40.50.300">
    <property type="entry name" value="P-loop containing nucleotide triphosphate hydrolases"/>
    <property type="match status" value="2"/>
</dbReference>
<comment type="similarity">
    <text evidence="6">Belongs to the DEAD box helicase family.</text>
</comment>
<evidence type="ECO:0000313" key="9">
    <source>
        <dbReference type="EMBL" id="KAH7935747.1"/>
    </source>
</evidence>
<evidence type="ECO:0000259" key="7">
    <source>
        <dbReference type="PROSITE" id="PS51192"/>
    </source>
</evidence>
<dbReference type="OrthoDB" id="196131at2759"/>
<evidence type="ECO:0000256" key="2">
    <source>
        <dbReference type="ARBA" id="ARBA00022741"/>
    </source>
</evidence>
<feature type="domain" description="Helicase ATP-binding" evidence="7">
    <location>
        <begin position="194"/>
        <end position="370"/>
    </location>
</feature>
<keyword evidence="4 6" id="KW-0347">Helicase</keyword>
<keyword evidence="10" id="KW-1185">Reference proteome</keyword>
<feature type="domain" description="Helicase C-terminal" evidence="8">
    <location>
        <begin position="403"/>
        <end position="546"/>
    </location>
</feature>
<name>A0A9D4SNE7_RHISA</name>
<dbReference type="EC" id="3.6.4.13" evidence="1"/>
<keyword evidence="3 6" id="KW-0378">Hydrolase</keyword>
<reference evidence="9" key="1">
    <citation type="journal article" date="2020" name="Cell">
        <title>Large-Scale Comparative Analyses of Tick Genomes Elucidate Their Genetic Diversity and Vector Capacities.</title>
        <authorList>
            <consortium name="Tick Genome and Microbiome Consortium (TIGMIC)"/>
            <person name="Jia N."/>
            <person name="Wang J."/>
            <person name="Shi W."/>
            <person name="Du L."/>
            <person name="Sun Y."/>
            <person name="Zhan W."/>
            <person name="Jiang J.F."/>
            <person name="Wang Q."/>
            <person name="Zhang B."/>
            <person name="Ji P."/>
            <person name="Bell-Sakyi L."/>
            <person name="Cui X.M."/>
            <person name="Yuan T.T."/>
            <person name="Jiang B.G."/>
            <person name="Yang W.F."/>
            <person name="Lam T.T."/>
            <person name="Chang Q.C."/>
            <person name="Ding S.J."/>
            <person name="Wang X.J."/>
            <person name="Zhu J.G."/>
            <person name="Ruan X.D."/>
            <person name="Zhao L."/>
            <person name="Wei J.T."/>
            <person name="Ye R.Z."/>
            <person name="Que T.C."/>
            <person name="Du C.H."/>
            <person name="Zhou Y.H."/>
            <person name="Cheng J.X."/>
            <person name="Dai P.F."/>
            <person name="Guo W.B."/>
            <person name="Han X.H."/>
            <person name="Huang E.J."/>
            <person name="Li L.F."/>
            <person name="Wei W."/>
            <person name="Gao Y.C."/>
            <person name="Liu J.Z."/>
            <person name="Shao H.Z."/>
            <person name="Wang X."/>
            <person name="Wang C.C."/>
            <person name="Yang T.C."/>
            <person name="Huo Q.B."/>
            <person name="Li W."/>
            <person name="Chen H.Y."/>
            <person name="Chen S.E."/>
            <person name="Zhou L.G."/>
            <person name="Ni X.B."/>
            <person name="Tian J.H."/>
            <person name="Sheng Y."/>
            <person name="Liu T."/>
            <person name="Pan Y.S."/>
            <person name="Xia L.Y."/>
            <person name="Li J."/>
            <person name="Zhao F."/>
            <person name="Cao W.C."/>
        </authorList>
    </citation>
    <scope>NUCLEOTIDE SEQUENCE</scope>
    <source>
        <strain evidence="9">Rsan-2018</strain>
    </source>
</reference>
<dbReference type="AlphaFoldDB" id="A0A9D4SNE7"/>
<dbReference type="GO" id="GO:0005524">
    <property type="term" value="F:ATP binding"/>
    <property type="evidence" value="ECO:0007669"/>
    <property type="project" value="UniProtKB-KW"/>
</dbReference>
<evidence type="ECO:0000256" key="3">
    <source>
        <dbReference type="ARBA" id="ARBA00022801"/>
    </source>
</evidence>
<dbReference type="GO" id="GO:0003676">
    <property type="term" value="F:nucleic acid binding"/>
    <property type="evidence" value="ECO:0007669"/>
    <property type="project" value="InterPro"/>
</dbReference>
<dbReference type="GO" id="GO:0016787">
    <property type="term" value="F:hydrolase activity"/>
    <property type="evidence" value="ECO:0007669"/>
    <property type="project" value="UniProtKB-KW"/>
</dbReference>
<dbReference type="SMART" id="SM00487">
    <property type="entry name" value="DEXDc"/>
    <property type="match status" value="1"/>
</dbReference>
<dbReference type="GO" id="GO:0003724">
    <property type="term" value="F:RNA helicase activity"/>
    <property type="evidence" value="ECO:0007669"/>
    <property type="project" value="UniProtKB-EC"/>
</dbReference>
<sequence>MLGLADALEDAAQAAAEAVQDFLIEFNNPPAALGGLGAAWPPVRGPFNGPNEGLDMPLAAPEVRPELPFFGMGRARYPVIGDTVTARIYLGRGNGVASPAHGSQVRCNLCPPDWAKLSLPNHAKDCCPEHTVTSQRSTEEVEAYRKANDVAVTGRDVPDPVLHIDEANFPEFLRRNIQARNPGSPVTALQTQCWPVALRGRDLVAVSSSASEENSLAYLAPAIVHVQRQPSMPRGCGPIVLVLTATQEAAQKVRVVSDVLIEGSGMRTMCLASGYAKRPQLKQLEEGAEICIATPGRLLAFMEDLKVNLRRCTYFVLDEADRMLAMGFAEHLRTVAANVRPDRQTLVWLAECTEDTQELVEKLTKDCITVSVGTVVQKYHSWRVKHIADVCEESAKEERLVSLLKDVIQDERDRMIVFVERKQTVEDLMWSVRLQGWPAVGIYGGHSEQEREWALNALSFGKVLVLVATDVAGRAINAENVRFVVNYDCPSSQDEYRRRFKYAVRTDGTGVVYTFLGRDDSRHAEDLTRFLREAKLVVPPLLQEMAKKVARR</sequence>
<dbReference type="VEuPathDB" id="VectorBase:RSAN_042721"/>
<dbReference type="PROSITE" id="PS00039">
    <property type="entry name" value="DEAD_ATP_HELICASE"/>
    <property type="match status" value="1"/>
</dbReference>
<protein>
    <recommendedName>
        <fullName evidence="1">RNA helicase</fullName>
        <ecNumber evidence="1">3.6.4.13</ecNumber>
    </recommendedName>
</protein>
<dbReference type="PROSITE" id="PS51194">
    <property type="entry name" value="HELICASE_CTER"/>
    <property type="match status" value="1"/>
</dbReference>
<keyword evidence="2 6" id="KW-0547">Nucleotide-binding</keyword>
<dbReference type="SMART" id="SM00490">
    <property type="entry name" value="HELICc"/>
    <property type="match status" value="1"/>
</dbReference>
<reference evidence="9" key="2">
    <citation type="submission" date="2021-09" db="EMBL/GenBank/DDBJ databases">
        <authorList>
            <person name="Jia N."/>
            <person name="Wang J."/>
            <person name="Shi W."/>
            <person name="Du L."/>
            <person name="Sun Y."/>
            <person name="Zhan W."/>
            <person name="Jiang J."/>
            <person name="Wang Q."/>
            <person name="Zhang B."/>
            <person name="Ji P."/>
            <person name="Sakyi L.B."/>
            <person name="Cui X."/>
            <person name="Yuan T."/>
            <person name="Jiang B."/>
            <person name="Yang W."/>
            <person name="Lam T.T.-Y."/>
            <person name="Chang Q."/>
            <person name="Ding S."/>
            <person name="Wang X."/>
            <person name="Zhu J."/>
            <person name="Ruan X."/>
            <person name="Zhao L."/>
            <person name="Wei J."/>
            <person name="Que T."/>
            <person name="Du C."/>
            <person name="Cheng J."/>
            <person name="Dai P."/>
            <person name="Han X."/>
            <person name="Huang E."/>
            <person name="Gao Y."/>
            <person name="Liu J."/>
            <person name="Shao H."/>
            <person name="Ye R."/>
            <person name="Li L."/>
            <person name="Wei W."/>
            <person name="Wang X."/>
            <person name="Wang C."/>
            <person name="Huo Q."/>
            <person name="Li W."/>
            <person name="Guo W."/>
            <person name="Chen H."/>
            <person name="Chen S."/>
            <person name="Zhou L."/>
            <person name="Zhou L."/>
            <person name="Ni X."/>
            <person name="Tian J."/>
            <person name="Zhou Y."/>
            <person name="Sheng Y."/>
            <person name="Liu T."/>
            <person name="Pan Y."/>
            <person name="Xia L."/>
            <person name="Li J."/>
            <person name="Zhao F."/>
            <person name="Cao W."/>
        </authorList>
    </citation>
    <scope>NUCLEOTIDE SEQUENCE</scope>
    <source>
        <strain evidence="9">Rsan-2018</strain>
        <tissue evidence="9">Larvae</tissue>
    </source>
</reference>
<gene>
    <name evidence="9" type="ORF">HPB52_013040</name>
</gene>
<evidence type="ECO:0000256" key="6">
    <source>
        <dbReference type="RuleBase" id="RU000492"/>
    </source>
</evidence>
<dbReference type="Proteomes" id="UP000821837">
    <property type="component" value="Unassembled WGS sequence"/>
</dbReference>
<keyword evidence="5 6" id="KW-0067">ATP-binding</keyword>
<proteinExistence type="inferred from homology"/>
<comment type="caution">
    <text evidence="9">The sequence shown here is derived from an EMBL/GenBank/DDBJ whole genome shotgun (WGS) entry which is preliminary data.</text>
</comment>
<dbReference type="InterPro" id="IPR001650">
    <property type="entry name" value="Helicase_C-like"/>
</dbReference>
<accession>A0A9D4SNE7</accession>